<dbReference type="Proteomes" id="UP000323876">
    <property type="component" value="Unassembled WGS sequence"/>
</dbReference>
<organism evidence="2 3">
    <name type="scientific">Nocardia colli</name>
    <dbReference type="NCBI Taxonomy" id="2545717"/>
    <lineage>
        <taxon>Bacteria</taxon>
        <taxon>Bacillati</taxon>
        <taxon>Actinomycetota</taxon>
        <taxon>Actinomycetes</taxon>
        <taxon>Mycobacteriales</taxon>
        <taxon>Nocardiaceae</taxon>
        <taxon>Nocardia</taxon>
    </lineage>
</organism>
<dbReference type="RefSeq" id="WP_150406405.1">
    <property type="nucleotide sequence ID" value="NZ_JBHJYQ010000004.1"/>
</dbReference>
<dbReference type="AlphaFoldDB" id="A0A5N0E636"/>
<feature type="transmembrane region" description="Helical" evidence="1">
    <location>
        <begin position="61"/>
        <end position="83"/>
    </location>
</feature>
<dbReference type="OrthoDB" id="4556481at2"/>
<name>A0A5N0E636_9NOCA</name>
<evidence type="ECO:0000313" key="2">
    <source>
        <dbReference type="EMBL" id="KAA8884426.1"/>
    </source>
</evidence>
<evidence type="ECO:0000256" key="1">
    <source>
        <dbReference type="SAM" id="Phobius"/>
    </source>
</evidence>
<proteinExistence type="predicted"/>
<keyword evidence="1" id="KW-0472">Membrane</keyword>
<dbReference type="EMBL" id="VXLC01000021">
    <property type="protein sequence ID" value="KAA8884426.1"/>
    <property type="molecule type" value="Genomic_DNA"/>
</dbReference>
<accession>A0A5N0E636</accession>
<keyword evidence="1" id="KW-0812">Transmembrane</keyword>
<keyword evidence="3" id="KW-1185">Reference proteome</keyword>
<protein>
    <submittedName>
        <fullName evidence="2">Uncharacterized protein</fullName>
    </submittedName>
</protein>
<comment type="caution">
    <text evidence="2">The sequence shown here is derived from an EMBL/GenBank/DDBJ whole genome shotgun (WGS) entry which is preliminary data.</text>
</comment>
<sequence length="88" mass="9478">MFDTRFSGSTADPLGGLLDISSAPVGFGYYEQNATDAETITRCHDRTHVGPIGWWNRHRRLGLGVGMTLVASLGFLPAVQNAILMGLT</sequence>
<reference evidence="2 3" key="1">
    <citation type="submission" date="2019-09" db="EMBL/GenBank/DDBJ databases">
        <authorList>
            <person name="Wang X."/>
        </authorList>
    </citation>
    <scope>NUCLEOTIDE SEQUENCE [LARGE SCALE GENOMIC DNA]</scope>
    <source>
        <strain evidence="2 3">CICC 11023</strain>
    </source>
</reference>
<gene>
    <name evidence="2" type="ORF">F3087_35070</name>
</gene>
<evidence type="ECO:0000313" key="3">
    <source>
        <dbReference type="Proteomes" id="UP000323876"/>
    </source>
</evidence>
<keyword evidence="1" id="KW-1133">Transmembrane helix</keyword>